<accession>A9VUY8</accession>
<feature type="region of interest" description="Disordered" evidence="1">
    <location>
        <begin position="233"/>
        <end position="255"/>
    </location>
</feature>
<dbReference type="GO" id="GO:0004222">
    <property type="term" value="F:metalloendopeptidase activity"/>
    <property type="evidence" value="ECO:0007669"/>
    <property type="project" value="TreeGrafter"/>
</dbReference>
<dbReference type="Gene3D" id="2.70.70.10">
    <property type="entry name" value="Glucose Permease (Domain IIA)"/>
    <property type="match status" value="1"/>
</dbReference>
<gene>
    <name evidence="3" type="ordered locus">BcerKBAB4_5760</name>
</gene>
<dbReference type="CDD" id="cd12797">
    <property type="entry name" value="M23_peptidase"/>
    <property type="match status" value="1"/>
</dbReference>
<dbReference type="KEGG" id="bwe:BcerKBAB4_5760"/>
<evidence type="ECO:0000313" key="3">
    <source>
        <dbReference type="EMBL" id="ABY46709.1"/>
    </source>
</evidence>
<name>A9VUY8_BACMK</name>
<evidence type="ECO:0000256" key="1">
    <source>
        <dbReference type="SAM" id="MobiDB-lite"/>
    </source>
</evidence>
<evidence type="ECO:0000259" key="2">
    <source>
        <dbReference type="Pfam" id="PF01551"/>
    </source>
</evidence>
<evidence type="ECO:0000313" key="4">
    <source>
        <dbReference type="Proteomes" id="UP000002154"/>
    </source>
</evidence>
<dbReference type="SUPFAM" id="SSF55166">
    <property type="entry name" value="Hedgehog/DD-peptidase"/>
    <property type="match status" value="1"/>
</dbReference>
<feature type="compositionally biased region" description="Basic and acidic residues" evidence="1">
    <location>
        <begin position="235"/>
        <end position="254"/>
    </location>
</feature>
<feature type="domain" description="M23ase beta-sheet core" evidence="2">
    <location>
        <begin position="102"/>
        <end position="196"/>
    </location>
</feature>
<sequence length="443" mass="49434">MATNKQTFNIEVYKRKIKAGKEEYAKRKEFLAKFNLPKLNDDEEEVEEKPSDDSKKTEDQGNAVKEPDGGVGNFTGSGELSVPAEPKSYRFTSVMGARWGTTHNGVDLAPNTPGDTNCKILSAGDGVVLQARSGVGGFGTWIVIKHKDDLYTIYGHMHPSTLKVKSGDAVKRGQHIANMGMQGESTGVHLHFEVCTDFVNNRRGTTKNPEDYVNVRASASKIEVNSFAPQAKFSAKADTKEEGNEKTMHPHYDNDGAELSEEEKLIDQTYRSSFPYLPVQFIGDSIKKNDITREFFLLNRVGWARTTKYEKMVSLHKERFIHSEKYDGHEGNLYSPDAKRLFESLLLKTQKPYFEVISGFRFSNDGQLSPHEAGCAIDILVKSIDEVREIADCAWLLGVRSIAIGGDFENNKGFIHLDIAPKGKDFMYDGVPIYGGPGKWVTQ</sequence>
<dbReference type="InterPro" id="IPR009045">
    <property type="entry name" value="Zn_M74/Hedgehog-like"/>
</dbReference>
<proteinExistence type="predicted"/>
<dbReference type="InterPro" id="IPR050570">
    <property type="entry name" value="Cell_wall_metabolism_enzyme"/>
</dbReference>
<dbReference type="InterPro" id="IPR011055">
    <property type="entry name" value="Dup_hybrid_motif"/>
</dbReference>
<organism evidence="3 4">
    <name type="scientific">Bacillus mycoides (strain KBAB4)</name>
    <name type="common">Bacillus weihenstephanensis</name>
    <dbReference type="NCBI Taxonomy" id="315730"/>
    <lineage>
        <taxon>Bacteria</taxon>
        <taxon>Bacillati</taxon>
        <taxon>Bacillota</taxon>
        <taxon>Bacilli</taxon>
        <taxon>Bacillales</taxon>
        <taxon>Bacillaceae</taxon>
        <taxon>Bacillus</taxon>
        <taxon>Bacillus cereus group</taxon>
    </lineage>
</organism>
<dbReference type="Proteomes" id="UP000002154">
    <property type="component" value="Plasmid pBWB401"/>
</dbReference>
<dbReference type="HOGENOM" id="CLU_050345_0_0_9"/>
<dbReference type="InterPro" id="IPR016047">
    <property type="entry name" value="M23ase_b-sheet_dom"/>
</dbReference>
<dbReference type="AlphaFoldDB" id="A9VUY8"/>
<dbReference type="eggNOG" id="COG0739">
    <property type="taxonomic scope" value="Bacteria"/>
</dbReference>
<protein>
    <submittedName>
        <fullName evidence="3">Peptidase M23B</fullName>
    </submittedName>
</protein>
<dbReference type="SUPFAM" id="SSF51261">
    <property type="entry name" value="Duplicated hybrid motif"/>
    <property type="match status" value="1"/>
</dbReference>
<dbReference type="RefSeq" id="WP_012259974.1">
    <property type="nucleotide sequence ID" value="NC_010180.1"/>
</dbReference>
<dbReference type="PANTHER" id="PTHR21666:SF270">
    <property type="entry name" value="MUREIN HYDROLASE ACTIVATOR ENVC"/>
    <property type="match status" value="1"/>
</dbReference>
<dbReference type="Pfam" id="PF01551">
    <property type="entry name" value="Peptidase_M23"/>
    <property type="match status" value="1"/>
</dbReference>
<feature type="compositionally biased region" description="Basic and acidic residues" evidence="1">
    <location>
        <begin position="48"/>
        <end position="59"/>
    </location>
</feature>
<reference evidence="3 4" key="1">
    <citation type="journal article" date="2008" name="Chem. Biol. Interact.">
        <title>Extending the Bacillus cereus group genomics to putative food-borne pathogens of different toxicity.</title>
        <authorList>
            <person name="Lapidus A."/>
            <person name="Goltsman E."/>
            <person name="Auger S."/>
            <person name="Galleron N."/>
            <person name="Segurens B."/>
            <person name="Dossat C."/>
            <person name="Land M.L."/>
            <person name="Broussolle V."/>
            <person name="Brillard J."/>
            <person name="Guinebretiere M.H."/>
            <person name="Sanchis V."/>
            <person name="Nguen-The C."/>
            <person name="Lereclus D."/>
            <person name="Richardson P."/>
            <person name="Wincker P."/>
            <person name="Weissenbach J."/>
            <person name="Ehrlich S.D."/>
            <person name="Sorokin A."/>
        </authorList>
    </citation>
    <scope>NUCLEOTIDE SEQUENCE [LARGE SCALE GENOMIC DNA]</scope>
    <source>
        <strain evidence="3 4">KBAB4</strain>
        <plasmid evidence="3 4">pBWB401</plasmid>
    </source>
</reference>
<dbReference type="EMBL" id="CP000904">
    <property type="protein sequence ID" value="ABY46709.1"/>
    <property type="molecule type" value="Genomic_DNA"/>
</dbReference>
<geneLocation type="plasmid" evidence="3 4">
    <name>pBWB401</name>
</geneLocation>
<dbReference type="PANTHER" id="PTHR21666">
    <property type="entry name" value="PEPTIDASE-RELATED"/>
    <property type="match status" value="1"/>
</dbReference>
<keyword evidence="3" id="KW-0614">Plasmid</keyword>
<feature type="region of interest" description="Disordered" evidence="1">
    <location>
        <begin position="36"/>
        <end position="82"/>
    </location>
</feature>